<feature type="transmembrane region" description="Helical" evidence="5">
    <location>
        <begin position="191"/>
        <end position="209"/>
    </location>
</feature>
<dbReference type="EMBL" id="VCKX01000048">
    <property type="protein sequence ID" value="TMR34169.1"/>
    <property type="molecule type" value="Genomic_DNA"/>
</dbReference>
<proteinExistence type="predicted"/>
<name>A0A5S4GMY7_9ACTN</name>
<evidence type="ECO:0000256" key="5">
    <source>
        <dbReference type="SAM" id="Phobius"/>
    </source>
</evidence>
<comment type="subcellular location">
    <subcellularLocation>
        <location evidence="1">Membrane</location>
        <topology evidence="1">Multi-pass membrane protein</topology>
    </subcellularLocation>
</comment>
<dbReference type="GO" id="GO:0016020">
    <property type="term" value="C:membrane"/>
    <property type="evidence" value="ECO:0007669"/>
    <property type="project" value="UniProtKB-SubCell"/>
</dbReference>
<accession>A0A5S4GMY7</accession>
<feature type="transmembrane region" description="Helical" evidence="5">
    <location>
        <begin position="29"/>
        <end position="55"/>
    </location>
</feature>
<dbReference type="AlphaFoldDB" id="A0A5S4GMY7"/>
<evidence type="ECO:0000256" key="2">
    <source>
        <dbReference type="ARBA" id="ARBA00022692"/>
    </source>
</evidence>
<feature type="transmembrane region" description="Helical" evidence="5">
    <location>
        <begin position="129"/>
        <end position="148"/>
    </location>
</feature>
<feature type="transmembrane region" description="Helical" evidence="5">
    <location>
        <begin position="221"/>
        <end position="242"/>
    </location>
</feature>
<dbReference type="PANTHER" id="PTHR10361">
    <property type="entry name" value="SODIUM-BILE ACID COTRANSPORTER"/>
    <property type="match status" value="1"/>
</dbReference>
<gene>
    <name evidence="6" type="ORF">ETD85_17670</name>
</gene>
<protein>
    <submittedName>
        <fullName evidence="6">Bile acid:sodium symporter family protein</fullName>
    </submittedName>
</protein>
<evidence type="ECO:0000256" key="4">
    <source>
        <dbReference type="ARBA" id="ARBA00023136"/>
    </source>
</evidence>
<evidence type="ECO:0000256" key="3">
    <source>
        <dbReference type="ARBA" id="ARBA00022989"/>
    </source>
</evidence>
<reference evidence="6 7" key="1">
    <citation type="submission" date="2019-05" db="EMBL/GenBank/DDBJ databases">
        <title>Draft genome sequence of Nonomuraea zeae DSM 100528.</title>
        <authorList>
            <person name="Saricaoglu S."/>
            <person name="Isik K."/>
        </authorList>
    </citation>
    <scope>NUCLEOTIDE SEQUENCE [LARGE SCALE GENOMIC DNA]</scope>
    <source>
        <strain evidence="6 7">DSM 100528</strain>
    </source>
</reference>
<dbReference type="InterPro" id="IPR002657">
    <property type="entry name" value="BilAc:Na_symport/Acr3"/>
</dbReference>
<dbReference type="Gene3D" id="1.20.1530.20">
    <property type="match status" value="1"/>
</dbReference>
<evidence type="ECO:0000256" key="1">
    <source>
        <dbReference type="ARBA" id="ARBA00004141"/>
    </source>
</evidence>
<dbReference type="PANTHER" id="PTHR10361:SF24">
    <property type="entry name" value="P3 PROTEIN"/>
    <property type="match status" value="1"/>
</dbReference>
<keyword evidence="7" id="KW-1185">Reference proteome</keyword>
<dbReference type="OrthoDB" id="9806785at2"/>
<keyword evidence="2 5" id="KW-0812">Transmembrane</keyword>
<keyword evidence="3 5" id="KW-1133">Transmembrane helix</keyword>
<feature type="transmembrane region" description="Helical" evidence="5">
    <location>
        <begin position="248"/>
        <end position="270"/>
    </location>
</feature>
<keyword evidence="4 5" id="KW-0472">Membrane</keyword>
<comment type="caution">
    <text evidence="6">The sequence shown here is derived from an EMBL/GenBank/DDBJ whole genome shotgun (WGS) entry which is preliminary data.</text>
</comment>
<feature type="transmembrane region" description="Helical" evidence="5">
    <location>
        <begin position="160"/>
        <end position="179"/>
    </location>
</feature>
<dbReference type="Pfam" id="PF01758">
    <property type="entry name" value="SBF"/>
    <property type="match status" value="1"/>
</dbReference>
<dbReference type="Proteomes" id="UP000306628">
    <property type="component" value="Unassembled WGS sequence"/>
</dbReference>
<dbReference type="InterPro" id="IPR038770">
    <property type="entry name" value="Na+/solute_symporter_sf"/>
</dbReference>
<sequence length="291" mass="29659">MLSVVAILMLGLGLGLTVADFRRVRRYRLTIAVALACQLLVLPLVCFAIVSLLGLPPAPAVGMMLVAAAPGGPLAGVYSHLFGGDVAFNLTLTAVNSVLSVVSLTAITNLSLGYFLAGQDGIGLHGVEILQVFAAVLVPIAIGMAVKARWERFAGRAERVFRVLAGLALAGLIVAGFAGNLSPLVQNLTTVFPAVVLFALASLTTGYLAGRLTRAGRAPSIAAGMEIGFHNAALALSIALSLSGDVALAVPAGIYGVTIMIVAAGFGYLLDRVLVPRTTTAEPAPAPGAHS</sequence>
<evidence type="ECO:0000313" key="7">
    <source>
        <dbReference type="Proteomes" id="UP000306628"/>
    </source>
</evidence>
<evidence type="ECO:0000313" key="6">
    <source>
        <dbReference type="EMBL" id="TMR34169.1"/>
    </source>
</evidence>
<feature type="transmembrane region" description="Helical" evidence="5">
    <location>
        <begin position="98"/>
        <end position="117"/>
    </location>
</feature>
<organism evidence="6 7">
    <name type="scientific">Nonomuraea zeae</name>
    <dbReference type="NCBI Taxonomy" id="1642303"/>
    <lineage>
        <taxon>Bacteria</taxon>
        <taxon>Bacillati</taxon>
        <taxon>Actinomycetota</taxon>
        <taxon>Actinomycetes</taxon>
        <taxon>Streptosporangiales</taxon>
        <taxon>Streptosporangiaceae</taxon>
        <taxon>Nonomuraea</taxon>
    </lineage>
</organism>
<dbReference type="InterPro" id="IPR004710">
    <property type="entry name" value="Bilac:Na_transpt"/>
</dbReference>